<comment type="caution">
    <text evidence="10">The sequence shown here is derived from an EMBL/GenBank/DDBJ whole genome shotgun (WGS) entry which is preliminary data.</text>
</comment>
<feature type="transmembrane region" description="Helical" evidence="7">
    <location>
        <begin position="272"/>
        <end position="290"/>
    </location>
</feature>
<evidence type="ECO:0000256" key="7">
    <source>
        <dbReference type="SAM" id="Phobius"/>
    </source>
</evidence>
<name>A0A7X6N6G7_9LACO</name>
<dbReference type="InterPro" id="IPR002668">
    <property type="entry name" value="CNT_N_dom"/>
</dbReference>
<protein>
    <submittedName>
        <fullName evidence="10">NupC/NupG family nucleoside CNT transporter</fullName>
    </submittedName>
</protein>
<evidence type="ECO:0000313" key="11">
    <source>
        <dbReference type="Proteomes" id="UP000549765"/>
    </source>
</evidence>
<dbReference type="Pfam" id="PF07662">
    <property type="entry name" value="Nucleos_tra2_C"/>
    <property type="match status" value="1"/>
</dbReference>
<evidence type="ECO:0000256" key="3">
    <source>
        <dbReference type="ARBA" id="ARBA00022475"/>
    </source>
</evidence>
<evidence type="ECO:0000259" key="9">
    <source>
        <dbReference type="Pfam" id="PF07662"/>
    </source>
</evidence>
<dbReference type="Proteomes" id="UP000549765">
    <property type="component" value="Unassembled WGS sequence"/>
</dbReference>
<keyword evidence="6 7" id="KW-0472">Membrane</keyword>
<evidence type="ECO:0000256" key="2">
    <source>
        <dbReference type="ARBA" id="ARBA00009033"/>
    </source>
</evidence>
<feature type="transmembrane region" description="Helical" evidence="7">
    <location>
        <begin position="179"/>
        <end position="198"/>
    </location>
</feature>
<sequence>MYLAINIIGVFVFLGVAFLFSKDKKAINWRSIAVVLVINLFLAWFFSSFSIGRDVVQAAANGFEWLVNASYKGIAFALPNWVSASLGTEIGGSLAKGSNMNFVTAALLPILLIVPLFDILTYIGVLPFIIKWGGKGLSVITGQPKFESFFAIEMMFLGNTEALAVSQLQLKSMKAQRNVTIAMMSMSCVTASILGAYVGLMPGMYVITAVPLNVLNAIIITSLLNPVKIDASEDTIAKIGGSSVVESEDMEDGKKEPFFSFLGDSILGAGRLILIIAANVIAFVALAFLIDKILGLINPNLSLENILGVIMFPFAYLLGFNPEDAFKLARLMGTKLVTNEFVVMGQVTKDVTAAVKANYQGTGLYSRHFVAVLTVFLTSFANFSTTGMIIGAFKGIINREGNDAISKSVPLMLLSGILVSLLSAGLIGIFSW</sequence>
<reference evidence="10 11" key="1">
    <citation type="submission" date="2020-04" db="EMBL/GenBank/DDBJ databases">
        <title>MicrobeNet Type strains.</title>
        <authorList>
            <person name="Nicholson A.C."/>
        </authorList>
    </citation>
    <scope>NUCLEOTIDE SEQUENCE [LARGE SCALE GENOMIC DNA]</scope>
    <source>
        <strain evidence="10 11">CCUG 61472</strain>
    </source>
</reference>
<dbReference type="GO" id="GO:0005337">
    <property type="term" value="F:nucleoside transmembrane transporter activity"/>
    <property type="evidence" value="ECO:0007669"/>
    <property type="project" value="InterPro"/>
</dbReference>
<keyword evidence="11" id="KW-1185">Reference proteome</keyword>
<dbReference type="InterPro" id="IPR008276">
    <property type="entry name" value="C_nuclsd_transpt"/>
</dbReference>
<feature type="domain" description="Concentrative nucleoside transporter C-terminal" evidence="9">
    <location>
        <begin position="205"/>
        <end position="428"/>
    </location>
</feature>
<keyword evidence="4 7" id="KW-0812">Transmembrane</keyword>
<evidence type="ECO:0000256" key="4">
    <source>
        <dbReference type="ARBA" id="ARBA00022692"/>
    </source>
</evidence>
<feature type="transmembrane region" description="Helical" evidence="7">
    <location>
        <begin position="204"/>
        <end position="224"/>
    </location>
</feature>
<gene>
    <name evidence="10" type="ORF">HF964_08770</name>
</gene>
<feature type="transmembrane region" description="Helical" evidence="7">
    <location>
        <begin position="33"/>
        <end position="51"/>
    </location>
</feature>
<feature type="transmembrane region" description="Helical" evidence="7">
    <location>
        <begin position="302"/>
        <end position="320"/>
    </location>
</feature>
<evidence type="ECO:0000259" key="8">
    <source>
        <dbReference type="Pfam" id="PF01773"/>
    </source>
</evidence>
<accession>A0A7X6N6G7</accession>
<feature type="transmembrane region" description="Helical" evidence="7">
    <location>
        <begin position="369"/>
        <end position="397"/>
    </location>
</feature>
<dbReference type="GO" id="GO:0015293">
    <property type="term" value="F:symporter activity"/>
    <property type="evidence" value="ECO:0007669"/>
    <property type="project" value="TreeGrafter"/>
</dbReference>
<keyword evidence="3" id="KW-1003">Cell membrane</keyword>
<evidence type="ECO:0000256" key="6">
    <source>
        <dbReference type="ARBA" id="ARBA00023136"/>
    </source>
</evidence>
<dbReference type="InterPro" id="IPR011657">
    <property type="entry name" value="CNT_C_dom"/>
</dbReference>
<evidence type="ECO:0000313" key="10">
    <source>
        <dbReference type="EMBL" id="NKZ24880.1"/>
    </source>
</evidence>
<dbReference type="Pfam" id="PF01773">
    <property type="entry name" value="Nucleos_tra2_N"/>
    <property type="match status" value="1"/>
</dbReference>
<dbReference type="GO" id="GO:0005886">
    <property type="term" value="C:plasma membrane"/>
    <property type="evidence" value="ECO:0007669"/>
    <property type="project" value="UniProtKB-SubCell"/>
</dbReference>
<dbReference type="EMBL" id="JAAXPN010000011">
    <property type="protein sequence ID" value="NKZ24880.1"/>
    <property type="molecule type" value="Genomic_DNA"/>
</dbReference>
<evidence type="ECO:0000256" key="5">
    <source>
        <dbReference type="ARBA" id="ARBA00022989"/>
    </source>
</evidence>
<feature type="transmembrane region" description="Helical" evidence="7">
    <location>
        <begin position="409"/>
        <end position="430"/>
    </location>
</feature>
<feature type="transmembrane region" description="Helical" evidence="7">
    <location>
        <begin position="106"/>
        <end position="130"/>
    </location>
</feature>
<feature type="domain" description="Concentrative nucleoside transporter N-terminal" evidence="8">
    <location>
        <begin position="8"/>
        <end position="79"/>
    </location>
</feature>
<organism evidence="10 11">
    <name type="scientific">Periweissella fabalis</name>
    <dbReference type="NCBI Taxonomy" id="1070421"/>
    <lineage>
        <taxon>Bacteria</taxon>
        <taxon>Bacillati</taxon>
        <taxon>Bacillota</taxon>
        <taxon>Bacilli</taxon>
        <taxon>Lactobacillales</taxon>
        <taxon>Lactobacillaceae</taxon>
        <taxon>Periweissella</taxon>
    </lineage>
</organism>
<dbReference type="PANTHER" id="PTHR10590:SF19">
    <property type="entry name" value="PURINE NUCLEOSIDE TRANSPORT PROTEIN NUPG"/>
    <property type="match status" value="1"/>
</dbReference>
<dbReference type="PANTHER" id="PTHR10590">
    <property type="entry name" value="SODIUM/NUCLEOSIDE COTRANSPORTER"/>
    <property type="match status" value="1"/>
</dbReference>
<proteinExistence type="inferred from homology"/>
<keyword evidence="5 7" id="KW-1133">Transmembrane helix</keyword>
<feature type="transmembrane region" description="Helical" evidence="7">
    <location>
        <begin position="6"/>
        <end position="21"/>
    </location>
</feature>
<dbReference type="RefSeq" id="WP_168722676.1">
    <property type="nucleotide sequence ID" value="NZ_JAAXPN010000011.1"/>
</dbReference>
<comment type="subcellular location">
    <subcellularLocation>
        <location evidence="1">Cell membrane</location>
        <topology evidence="1">Multi-pass membrane protein</topology>
    </subcellularLocation>
</comment>
<comment type="similarity">
    <text evidence="2">Belongs to the concentrative nucleoside transporter (CNT) (TC 2.A.41) family.</text>
</comment>
<dbReference type="AlphaFoldDB" id="A0A7X6N6G7"/>
<evidence type="ECO:0000256" key="1">
    <source>
        <dbReference type="ARBA" id="ARBA00004651"/>
    </source>
</evidence>